<protein>
    <submittedName>
        <fullName evidence="8">Heme exporter protein C</fullName>
    </submittedName>
</protein>
<comment type="subcellular location">
    <subcellularLocation>
        <location evidence="1">Membrane</location>
        <topology evidence="1">Multi-pass membrane protein</topology>
    </subcellularLocation>
</comment>
<feature type="transmembrane region" description="Helical" evidence="6">
    <location>
        <begin position="82"/>
        <end position="103"/>
    </location>
</feature>
<keyword evidence="3" id="KW-0201">Cytochrome c-type biogenesis</keyword>
<dbReference type="AlphaFoldDB" id="A0A239FE46"/>
<reference evidence="8 9" key="1">
    <citation type="submission" date="2017-06" db="EMBL/GenBank/DDBJ databases">
        <authorList>
            <person name="Kim H.J."/>
            <person name="Triplett B.A."/>
        </authorList>
    </citation>
    <scope>NUCLEOTIDE SEQUENCE [LARGE SCALE GENOMIC DNA]</scope>
    <source>
        <strain evidence="8 9">DSM 19307</strain>
    </source>
</reference>
<keyword evidence="5 6" id="KW-0472">Membrane</keyword>
<feature type="transmembrane region" description="Helical" evidence="6">
    <location>
        <begin position="115"/>
        <end position="131"/>
    </location>
</feature>
<dbReference type="PANTHER" id="PTHR30071:SF1">
    <property type="entry name" value="CYTOCHROME B_B6 PROTEIN-RELATED"/>
    <property type="match status" value="1"/>
</dbReference>
<dbReference type="RefSeq" id="WP_089355389.1">
    <property type="nucleotide sequence ID" value="NZ_FZPD01000001.1"/>
</dbReference>
<feature type="transmembrane region" description="Helical" evidence="6">
    <location>
        <begin position="42"/>
        <end position="62"/>
    </location>
</feature>
<feature type="transmembrane region" description="Helical" evidence="6">
    <location>
        <begin position="192"/>
        <end position="212"/>
    </location>
</feature>
<sequence>MGYLLKTDWWKWLCVALLAYTIIGGLLLPVPELPILNETIRALHFHVPMWFGMILLFLGSVIHAVKHLRTGEVKYDIYSSQLANMGIAFGVLGIVTGMIWANYTWGEPWSNDPKQNASAISLLIYLAYFVLRGSIQDEQQRNRISAVFNIFAFFLMIPLLFILPRMSDSLHPGNGGNPGFNAYDLDSNLRKVFYLAVFGWTLLGYWIATIAIRLSITKQKLEDA</sequence>
<feature type="domain" description="Cytochrome c assembly protein" evidence="7">
    <location>
        <begin position="40"/>
        <end position="159"/>
    </location>
</feature>
<evidence type="ECO:0000259" key="7">
    <source>
        <dbReference type="Pfam" id="PF01578"/>
    </source>
</evidence>
<dbReference type="PANTHER" id="PTHR30071">
    <property type="entry name" value="HEME EXPORTER PROTEIN C"/>
    <property type="match status" value="1"/>
</dbReference>
<dbReference type="GO" id="GO:0017004">
    <property type="term" value="P:cytochrome complex assembly"/>
    <property type="evidence" value="ECO:0007669"/>
    <property type="project" value="UniProtKB-KW"/>
</dbReference>
<gene>
    <name evidence="8" type="ORF">SAMN05421640_0636</name>
</gene>
<dbReference type="OrthoDB" id="9814290at2"/>
<organism evidence="8 9">
    <name type="scientific">Ekhidna lutea</name>
    <dbReference type="NCBI Taxonomy" id="447679"/>
    <lineage>
        <taxon>Bacteria</taxon>
        <taxon>Pseudomonadati</taxon>
        <taxon>Bacteroidota</taxon>
        <taxon>Cytophagia</taxon>
        <taxon>Cytophagales</taxon>
        <taxon>Reichenbachiellaceae</taxon>
        <taxon>Ekhidna</taxon>
    </lineage>
</organism>
<evidence type="ECO:0000256" key="1">
    <source>
        <dbReference type="ARBA" id="ARBA00004141"/>
    </source>
</evidence>
<dbReference type="InterPro" id="IPR045062">
    <property type="entry name" value="Cyt_c_biogenesis_CcsA/CcmC"/>
</dbReference>
<accession>A0A239FE46</accession>
<keyword evidence="4 6" id="KW-1133">Transmembrane helix</keyword>
<feature type="transmembrane region" description="Helical" evidence="6">
    <location>
        <begin position="143"/>
        <end position="163"/>
    </location>
</feature>
<evidence type="ECO:0000313" key="9">
    <source>
        <dbReference type="Proteomes" id="UP000198393"/>
    </source>
</evidence>
<dbReference type="GO" id="GO:0005886">
    <property type="term" value="C:plasma membrane"/>
    <property type="evidence" value="ECO:0007669"/>
    <property type="project" value="TreeGrafter"/>
</dbReference>
<keyword evidence="2 6" id="KW-0812">Transmembrane</keyword>
<dbReference type="EMBL" id="FZPD01000001">
    <property type="protein sequence ID" value="SNS55310.1"/>
    <property type="molecule type" value="Genomic_DNA"/>
</dbReference>
<evidence type="ECO:0000313" key="8">
    <source>
        <dbReference type="EMBL" id="SNS55310.1"/>
    </source>
</evidence>
<dbReference type="Proteomes" id="UP000198393">
    <property type="component" value="Unassembled WGS sequence"/>
</dbReference>
<evidence type="ECO:0000256" key="2">
    <source>
        <dbReference type="ARBA" id="ARBA00022692"/>
    </source>
</evidence>
<feature type="transmembrane region" description="Helical" evidence="6">
    <location>
        <begin position="12"/>
        <end position="30"/>
    </location>
</feature>
<evidence type="ECO:0000256" key="5">
    <source>
        <dbReference type="ARBA" id="ARBA00023136"/>
    </source>
</evidence>
<keyword evidence="9" id="KW-1185">Reference proteome</keyword>
<name>A0A239FE46_EKHLU</name>
<proteinExistence type="predicted"/>
<dbReference type="GO" id="GO:0020037">
    <property type="term" value="F:heme binding"/>
    <property type="evidence" value="ECO:0007669"/>
    <property type="project" value="InterPro"/>
</dbReference>
<evidence type="ECO:0000256" key="3">
    <source>
        <dbReference type="ARBA" id="ARBA00022748"/>
    </source>
</evidence>
<dbReference type="InterPro" id="IPR002541">
    <property type="entry name" value="Cyt_c_assembly"/>
</dbReference>
<dbReference type="Pfam" id="PF01578">
    <property type="entry name" value="Cytochrom_C_asm"/>
    <property type="match status" value="1"/>
</dbReference>
<evidence type="ECO:0000256" key="6">
    <source>
        <dbReference type="SAM" id="Phobius"/>
    </source>
</evidence>
<evidence type="ECO:0000256" key="4">
    <source>
        <dbReference type="ARBA" id="ARBA00022989"/>
    </source>
</evidence>